<accession>A0A6A4GNC6</accession>
<dbReference type="Proteomes" id="UP000799118">
    <property type="component" value="Unassembled WGS sequence"/>
</dbReference>
<dbReference type="OrthoDB" id="3130760at2759"/>
<protein>
    <submittedName>
        <fullName evidence="1">Uncharacterized protein</fullName>
    </submittedName>
</protein>
<sequence>MDATESLIIGSFVLSFMNVVETINFPLMIATSNGSHQSWMTCATAEHWLLESIAIPTVLARYCDNYMSYQTSKGRKVILVFSKTETPMDLVLELSNAGTNKFVLMYERMARGRDHIHDAALYWKALMVGATCDLQWDENAGMLTWRNGLDLAVPSTRGCKVFYDNYSMIIIRLF</sequence>
<dbReference type="EMBL" id="ML769812">
    <property type="protein sequence ID" value="KAE9387269.1"/>
    <property type="molecule type" value="Genomic_DNA"/>
</dbReference>
<name>A0A6A4GNC6_9AGAR</name>
<proteinExistence type="predicted"/>
<keyword evidence="2" id="KW-1185">Reference proteome</keyword>
<gene>
    <name evidence="1" type="ORF">BT96DRAFT_1005292</name>
</gene>
<dbReference type="AlphaFoldDB" id="A0A6A4GNC6"/>
<evidence type="ECO:0000313" key="2">
    <source>
        <dbReference type="Proteomes" id="UP000799118"/>
    </source>
</evidence>
<reference evidence="1" key="1">
    <citation type="journal article" date="2019" name="Environ. Microbiol.">
        <title>Fungal ecological strategies reflected in gene transcription - a case study of two litter decomposers.</title>
        <authorList>
            <person name="Barbi F."/>
            <person name="Kohler A."/>
            <person name="Barry K."/>
            <person name="Baskaran P."/>
            <person name="Daum C."/>
            <person name="Fauchery L."/>
            <person name="Ihrmark K."/>
            <person name="Kuo A."/>
            <person name="LaButti K."/>
            <person name="Lipzen A."/>
            <person name="Morin E."/>
            <person name="Grigoriev I.V."/>
            <person name="Henrissat B."/>
            <person name="Lindahl B."/>
            <person name="Martin F."/>
        </authorList>
    </citation>
    <scope>NUCLEOTIDE SEQUENCE</scope>
    <source>
        <strain evidence="1">JB14</strain>
    </source>
</reference>
<organism evidence="1 2">
    <name type="scientific">Gymnopus androsaceus JB14</name>
    <dbReference type="NCBI Taxonomy" id="1447944"/>
    <lineage>
        <taxon>Eukaryota</taxon>
        <taxon>Fungi</taxon>
        <taxon>Dikarya</taxon>
        <taxon>Basidiomycota</taxon>
        <taxon>Agaricomycotina</taxon>
        <taxon>Agaricomycetes</taxon>
        <taxon>Agaricomycetidae</taxon>
        <taxon>Agaricales</taxon>
        <taxon>Marasmiineae</taxon>
        <taxon>Omphalotaceae</taxon>
        <taxon>Gymnopus</taxon>
    </lineage>
</organism>
<evidence type="ECO:0000313" key="1">
    <source>
        <dbReference type="EMBL" id="KAE9387269.1"/>
    </source>
</evidence>